<dbReference type="Pfam" id="PF12730">
    <property type="entry name" value="ABC2_membrane_4"/>
    <property type="match status" value="1"/>
</dbReference>
<feature type="transmembrane region" description="Helical" evidence="1">
    <location>
        <begin position="152"/>
        <end position="171"/>
    </location>
</feature>
<feature type="transmembrane region" description="Helical" evidence="1">
    <location>
        <begin position="62"/>
        <end position="86"/>
    </location>
</feature>
<comment type="caution">
    <text evidence="2">The sequence shown here is derived from an EMBL/GenBank/DDBJ whole genome shotgun (WGS) entry which is preliminary data.</text>
</comment>
<accession>A0A9W6HPT9</accession>
<dbReference type="Proteomes" id="UP001142291">
    <property type="component" value="Unassembled WGS sequence"/>
</dbReference>
<dbReference type="RefSeq" id="WP_204963228.1">
    <property type="nucleotide sequence ID" value="NZ_BAAAUR010000017.1"/>
</dbReference>
<dbReference type="AlphaFoldDB" id="A0A9W6HPT9"/>
<keyword evidence="1" id="KW-0812">Transmembrane</keyword>
<sequence length="250" mass="25099">MRAVVRVEALKLVCSPVGVISTLAIVVGVFALLAGITTGVAAGNAELIAQAGPAATLDWGGLLAGAAQIAAVASLLGFGIVLAWMFGREFADGTITALFALPIPRRTIALGKLVVYAVWAALAGAAVTLGVLVLGLLAGYGTPTAEAWASLGRLWVLTVLSAGIAVPVAWIATLTRSLLAAVSGTIALVVIAQIGALAGAGGWMPLAAPALWAMSDGTAVNTLQLALPVAFALVFAGLVCLSWSRLQLVR</sequence>
<dbReference type="EMBL" id="BSER01000010">
    <property type="protein sequence ID" value="GLJ96384.1"/>
    <property type="molecule type" value="Genomic_DNA"/>
</dbReference>
<keyword evidence="1" id="KW-1133">Transmembrane helix</keyword>
<reference evidence="2" key="2">
    <citation type="submission" date="2023-01" db="EMBL/GenBank/DDBJ databases">
        <authorList>
            <person name="Sun Q."/>
            <person name="Evtushenko L."/>
        </authorList>
    </citation>
    <scope>NUCLEOTIDE SEQUENCE</scope>
    <source>
        <strain evidence="2">VKM Ac-1940</strain>
    </source>
</reference>
<keyword evidence="3" id="KW-1185">Reference proteome</keyword>
<keyword evidence="1" id="KW-0472">Membrane</keyword>
<evidence type="ECO:0000313" key="2">
    <source>
        <dbReference type="EMBL" id="GLJ96384.1"/>
    </source>
</evidence>
<proteinExistence type="predicted"/>
<evidence type="ECO:0000256" key="1">
    <source>
        <dbReference type="SAM" id="Phobius"/>
    </source>
</evidence>
<dbReference type="PANTHER" id="PTHR37305">
    <property type="entry name" value="INTEGRAL MEMBRANE PROTEIN-RELATED"/>
    <property type="match status" value="1"/>
</dbReference>
<feature type="transmembrane region" description="Helical" evidence="1">
    <location>
        <begin position="178"/>
        <end position="203"/>
    </location>
</feature>
<dbReference type="PANTHER" id="PTHR37305:SF1">
    <property type="entry name" value="MEMBRANE PROTEIN"/>
    <property type="match status" value="1"/>
</dbReference>
<feature type="transmembrane region" description="Helical" evidence="1">
    <location>
        <begin position="12"/>
        <end position="42"/>
    </location>
</feature>
<evidence type="ECO:0000313" key="3">
    <source>
        <dbReference type="Proteomes" id="UP001142291"/>
    </source>
</evidence>
<organism evidence="2 3">
    <name type="scientific">Microbacterium dextranolyticum</name>
    <dbReference type="NCBI Taxonomy" id="36806"/>
    <lineage>
        <taxon>Bacteria</taxon>
        <taxon>Bacillati</taxon>
        <taxon>Actinomycetota</taxon>
        <taxon>Actinomycetes</taxon>
        <taxon>Micrococcales</taxon>
        <taxon>Microbacteriaceae</taxon>
        <taxon>Microbacterium</taxon>
    </lineage>
</organism>
<reference evidence="2" key="1">
    <citation type="journal article" date="2014" name="Int. J. Syst. Evol. Microbiol.">
        <title>Complete genome sequence of Corynebacterium casei LMG S-19264T (=DSM 44701T), isolated from a smear-ripened cheese.</title>
        <authorList>
            <consortium name="US DOE Joint Genome Institute (JGI-PGF)"/>
            <person name="Walter F."/>
            <person name="Albersmeier A."/>
            <person name="Kalinowski J."/>
            <person name="Ruckert C."/>
        </authorList>
    </citation>
    <scope>NUCLEOTIDE SEQUENCE</scope>
    <source>
        <strain evidence="2">VKM Ac-1940</strain>
    </source>
</reference>
<protein>
    <recommendedName>
        <fullName evidence="4">ABC transporter permease</fullName>
    </recommendedName>
</protein>
<gene>
    <name evidence="2" type="ORF">GCM10017591_24470</name>
</gene>
<name>A0A9W6HPT9_9MICO</name>
<feature type="transmembrane region" description="Helical" evidence="1">
    <location>
        <begin position="113"/>
        <end position="140"/>
    </location>
</feature>
<feature type="transmembrane region" description="Helical" evidence="1">
    <location>
        <begin position="223"/>
        <end position="244"/>
    </location>
</feature>
<evidence type="ECO:0008006" key="4">
    <source>
        <dbReference type="Google" id="ProtNLM"/>
    </source>
</evidence>